<keyword evidence="1" id="KW-0812">Transmembrane</keyword>
<keyword evidence="1" id="KW-0472">Membrane</keyword>
<comment type="caution">
    <text evidence="2">The sequence shown here is derived from an EMBL/GenBank/DDBJ whole genome shotgun (WGS) entry which is preliminary data.</text>
</comment>
<keyword evidence="3" id="KW-1185">Reference proteome</keyword>
<gene>
    <name evidence="2" type="ORF">BXY64_1894</name>
</gene>
<reference evidence="2 3" key="1">
    <citation type="submission" date="2018-09" db="EMBL/GenBank/DDBJ databases">
        <title>Genomic Encyclopedia of Archaeal and Bacterial Type Strains, Phase II (KMG-II): from individual species to whole genera.</title>
        <authorList>
            <person name="Goeker M."/>
        </authorList>
    </citation>
    <scope>NUCLEOTIDE SEQUENCE [LARGE SCALE GENOMIC DNA]</scope>
    <source>
        <strain evidence="2 3">DSM 21950</strain>
    </source>
</reference>
<dbReference type="Proteomes" id="UP000284531">
    <property type="component" value="Unassembled WGS sequence"/>
</dbReference>
<dbReference type="AlphaFoldDB" id="A0A419XAS0"/>
<evidence type="ECO:0000313" key="3">
    <source>
        <dbReference type="Proteomes" id="UP000284531"/>
    </source>
</evidence>
<dbReference type="EMBL" id="RAPQ01000008">
    <property type="protein sequence ID" value="RKE04863.1"/>
    <property type="molecule type" value="Genomic_DNA"/>
</dbReference>
<name>A0A419XAS0_9BACT</name>
<keyword evidence="1" id="KW-1133">Transmembrane helix</keyword>
<evidence type="ECO:0000313" key="2">
    <source>
        <dbReference type="EMBL" id="RKE04863.1"/>
    </source>
</evidence>
<feature type="transmembrane region" description="Helical" evidence="1">
    <location>
        <begin position="39"/>
        <end position="62"/>
    </location>
</feature>
<accession>A0A419XAS0</accession>
<sequence length="70" mass="7646">MKKLLFTTSLLACILFIDYLILIAVGCSAFKCGAQEGFYCGFYCKFALSLITLSVIGGFYCAKKLVNNAL</sequence>
<proteinExistence type="predicted"/>
<evidence type="ECO:0000256" key="1">
    <source>
        <dbReference type="SAM" id="Phobius"/>
    </source>
</evidence>
<organism evidence="2 3">
    <name type="scientific">Marinifilum flexuosum</name>
    <dbReference type="NCBI Taxonomy" id="1117708"/>
    <lineage>
        <taxon>Bacteria</taxon>
        <taxon>Pseudomonadati</taxon>
        <taxon>Bacteroidota</taxon>
        <taxon>Bacteroidia</taxon>
        <taxon>Marinilabiliales</taxon>
        <taxon>Marinifilaceae</taxon>
    </lineage>
</organism>
<dbReference type="RefSeq" id="WP_120239602.1">
    <property type="nucleotide sequence ID" value="NZ_CANNFL010000001.1"/>
</dbReference>
<protein>
    <submittedName>
        <fullName evidence="2">Uncharacterized protein</fullName>
    </submittedName>
</protein>